<keyword evidence="1" id="KW-0472">Membrane</keyword>
<gene>
    <name evidence="2" type="ORF">FHG71_08195</name>
</gene>
<organism evidence="2 3">
    <name type="scientific">Rubellimicrobium roseum</name>
    <dbReference type="NCBI Taxonomy" id="687525"/>
    <lineage>
        <taxon>Bacteria</taxon>
        <taxon>Pseudomonadati</taxon>
        <taxon>Pseudomonadota</taxon>
        <taxon>Alphaproteobacteria</taxon>
        <taxon>Rhodobacterales</taxon>
        <taxon>Roseobacteraceae</taxon>
        <taxon>Rubellimicrobium</taxon>
    </lineage>
</organism>
<dbReference type="Proteomes" id="UP000305709">
    <property type="component" value="Unassembled WGS sequence"/>
</dbReference>
<reference evidence="2 3" key="1">
    <citation type="submission" date="2019-06" db="EMBL/GenBank/DDBJ databases">
        <authorList>
            <person name="Jiang L."/>
        </authorList>
    </citation>
    <scope>NUCLEOTIDE SEQUENCE [LARGE SCALE GENOMIC DNA]</scope>
    <source>
        <strain evidence="2 3">YIM 48858</strain>
    </source>
</reference>
<feature type="transmembrane region" description="Helical" evidence="1">
    <location>
        <begin position="105"/>
        <end position="124"/>
    </location>
</feature>
<evidence type="ECO:0000313" key="2">
    <source>
        <dbReference type="EMBL" id="TNC72361.1"/>
    </source>
</evidence>
<evidence type="ECO:0000313" key="3">
    <source>
        <dbReference type="Proteomes" id="UP000305709"/>
    </source>
</evidence>
<proteinExistence type="predicted"/>
<dbReference type="AlphaFoldDB" id="A0A5C4NC84"/>
<protein>
    <submittedName>
        <fullName evidence="2">Uncharacterized protein</fullName>
    </submittedName>
</protein>
<feature type="transmembrane region" description="Helical" evidence="1">
    <location>
        <begin position="56"/>
        <end position="73"/>
    </location>
</feature>
<dbReference type="RefSeq" id="WP_139081144.1">
    <property type="nucleotide sequence ID" value="NZ_VDFV01000008.1"/>
</dbReference>
<feature type="transmembrane region" description="Helical" evidence="1">
    <location>
        <begin position="79"/>
        <end position="98"/>
    </location>
</feature>
<name>A0A5C4NC84_9RHOB</name>
<dbReference type="EMBL" id="VDFV01000008">
    <property type="protein sequence ID" value="TNC72361.1"/>
    <property type="molecule type" value="Genomic_DNA"/>
</dbReference>
<sequence>MRRGAGLPLVLAAGPASAHELPQSFGEGFAFLPGPLLLPLLSLGLMLALAGRARGLAGAVAAVPLGFLVAPLVGINADLLALGGGLACAILAASGRPLARAGHGVLAQATALLTGAALTHGAGWRAMEPPALLAVALGAALAMALPFGLRPLLARRPGPARVALRVMGSWLAAIGALALALTFAGPLP</sequence>
<accession>A0A5C4NC84</accession>
<feature type="transmembrane region" description="Helical" evidence="1">
    <location>
        <begin position="28"/>
        <end position="49"/>
    </location>
</feature>
<feature type="transmembrane region" description="Helical" evidence="1">
    <location>
        <begin position="162"/>
        <end position="184"/>
    </location>
</feature>
<comment type="caution">
    <text evidence="2">The sequence shown here is derived from an EMBL/GenBank/DDBJ whole genome shotgun (WGS) entry which is preliminary data.</text>
</comment>
<feature type="transmembrane region" description="Helical" evidence="1">
    <location>
        <begin position="130"/>
        <end position="150"/>
    </location>
</feature>
<keyword evidence="1" id="KW-0812">Transmembrane</keyword>
<evidence type="ECO:0000256" key="1">
    <source>
        <dbReference type="SAM" id="Phobius"/>
    </source>
</evidence>
<keyword evidence="1" id="KW-1133">Transmembrane helix</keyword>
<keyword evidence="3" id="KW-1185">Reference proteome</keyword>